<accession>A0ABV7D3W8</accession>
<keyword evidence="3" id="KW-1185">Reference proteome</keyword>
<evidence type="ECO:0000259" key="1">
    <source>
        <dbReference type="PROSITE" id="PS51459"/>
    </source>
</evidence>
<dbReference type="PROSITE" id="PS51459">
    <property type="entry name" value="FIDO"/>
    <property type="match status" value="1"/>
</dbReference>
<comment type="caution">
    <text evidence="2">The sequence shown here is derived from an EMBL/GenBank/DDBJ whole genome shotgun (WGS) entry which is preliminary data.</text>
</comment>
<dbReference type="Pfam" id="PF02661">
    <property type="entry name" value="Fic"/>
    <property type="match status" value="1"/>
</dbReference>
<evidence type="ECO:0000313" key="3">
    <source>
        <dbReference type="Proteomes" id="UP001595444"/>
    </source>
</evidence>
<feature type="domain" description="Fido" evidence="1">
    <location>
        <begin position="106"/>
        <end position="267"/>
    </location>
</feature>
<dbReference type="InterPro" id="IPR003812">
    <property type="entry name" value="Fido"/>
</dbReference>
<dbReference type="SUPFAM" id="SSF140931">
    <property type="entry name" value="Fic-like"/>
    <property type="match status" value="1"/>
</dbReference>
<dbReference type="Gene3D" id="1.10.3290.10">
    <property type="entry name" value="Fido-like domain"/>
    <property type="match status" value="1"/>
</dbReference>
<name>A0ABV7D3W8_9PROT</name>
<dbReference type="RefSeq" id="WP_194215784.1">
    <property type="nucleotide sequence ID" value="NZ_CP061205.1"/>
</dbReference>
<dbReference type="Proteomes" id="UP001595444">
    <property type="component" value="Unassembled WGS sequence"/>
</dbReference>
<dbReference type="SUPFAM" id="SSF46785">
    <property type="entry name" value="Winged helix' DNA-binding domain"/>
    <property type="match status" value="1"/>
</dbReference>
<sequence length="352" mass="40092">MTFNLDTLKITPEIVLLIAEIDEFKGAWRALGTLAPDRLSALRRVATIESIGSSTRIEGSKLSDKDVERLLSNLEIKKFETRDEQEVAGYAEVMETIFAHADTINITENYIKQLHRDLLKYSAKDERHRGEYKINPNHVVAFDTDGKEIGIVFETATPFDTPRLMTELVEWTRTALEEGRLHPLLIIGIFTVTFLEIHPFQDGNGRLSRVLTTLLLLKSGYNYVPYSSLESVVEQSKEGYYIALRKTQGTIRSDAPDWQPWVIYFLRALQQQKNRLQVKIERERIVIETLPELSIQILELAKEHGKLTNSQIVKLTGANRNTVKKHLQALVLANHLSQHGSGKGTWYGRLNG</sequence>
<evidence type="ECO:0000313" key="2">
    <source>
        <dbReference type="EMBL" id="MFC3051811.1"/>
    </source>
</evidence>
<dbReference type="InterPro" id="IPR036597">
    <property type="entry name" value="Fido-like_dom_sf"/>
</dbReference>
<dbReference type="InterPro" id="IPR036388">
    <property type="entry name" value="WH-like_DNA-bd_sf"/>
</dbReference>
<organism evidence="2 3">
    <name type="scientific">Kordiimonas pumila</name>
    <dbReference type="NCBI Taxonomy" id="2161677"/>
    <lineage>
        <taxon>Bacteria</taxon>
        <taxon>Pseudomonadati</taxon>
        <taxon>Pseudomonadota</taxon>
        <taxon>Alphaproteobacteria</taxon>
        <taxon>Kordiimonadales</taxon>
        <taxon>Kordiimonadaceae</taxon>
        <taxon>Kordiimonas</taxon>
    </lineage>
</organism>
<proteinExistence type="predicted"/>
<gene>
    <name evidence="2" type="ORF">ACFOKA_07840</name>
</gene>
<protein>
    <submittedName>
        <fullName evidence="2">Fic family protein</fullName>
    </submittedName>
</protein>
<dbReference type="InterPro" id="IPR040198">
    <property type="entry name" value="Fido_containing"/>
</dbReference>
<dbReference type="InterPro" id="IPR036390">
    <property type="entry name" value="WH_DNA-bd_sf"/>
</dbReference>
<dbReference type="PANTHER" id="PTHR13504">
    <property type="entry name" value="FIDO DOMAIN-CONTAINING PROTEIN DDB_G0283145"/>
    <property type="match status" value="1"/>
</dbReference>
<dbReference type="EMBL" id="JBHRSL010000004">
    <property type="protein sequence ID" value="MFC3051811.1"/>
    <property type="molecule type" value="Genomic_DNA"/>
</dbReference>
<reference evidence="3" key="1">
    <citation type="journal article" date="2019" name="Int. J. Syst. Evol. Microbiol.">
        <title>The Global Catalogue of Microorganisms (GCM) 10K type strain sequencing project: providing services to taxonomists for standard genome sequencing and annotation.</title>
        <authorList>
            <consortium name="The Broad Institute Genomics Platform"/>
            <consortium name="The Broad Institute Genome Sequencing Center for Infectious Disease"/>
            <person name="Wu L."/>
            <person name="Ma J."/>
        </authorList>
    </citation>
    <scope>NUCLEOTIDE SEQUENCE [LARGE SCALE GENOMIC DNA]</scope>
    <source>
        <strain evidence="3">KCTC 62164</strain>
    </source>
</reference>
<dbReference type="Gene3D" id="1.10.10.10">
    <property type="entry name" value="Winged helix-like DNA-binding domain superfamily/Winged helix DNA-binding domain"/>
    <property type="match status" value="1"/>
</dbReference>
<dbReference type="PANTHER" id="PTHR13504:SF38">
    <property type="entry name" value="FIDO DOMAIN-CONTAINING PROTEIN"/>
    <property type="match status" value="1"/>
</dbReference>